<dbReference type="PANTHER" id="PTHR47683:SF3">
    <property type="entry name" value="RIBOSOMAL LARGE SUBUNIT PSEUDOURIDINE SYNTHASE B"/>
    <property type="match status" value="1"/>
</dbReference>
<evidence type="ECO:0000256" key="2">
    <source>
        <dbReference type="ARBA" id="ARBA00008348"/>
    </source>
</evidence>
<evidence type="ECO:0000313" key="10">
    <source>
        <dbReference type="Proteomes" id="UP000646365"/>
    </source>
</evidence>
<comment type="similarity">
    <text evidence="2 6">Belongs to the pseudouridine synthase RsuA family.</text>
</comment>
<dbReference type="InterPro" id="IPR036986">
    <property type="entry name" value="S4_RNA-bd_sf"/>
</dbReference>
<dbReference type="Gene3D" id="3.10.290.10">
    <property type="entry name" value="RNA-binding S4 domain"/>
    <property type="match status" value="1"/>
</dbReference>
<comment type="caution">
    <text evidence="9">The sequence shown here is derived from an EMBL/GenBank/DDBJ whole genome shotgun (WGS) entry which is preliminary data.</text>
</comment>
<dbReference type="InterPro" id="IPR042092">
    <property type="entry name" value="PsdUridine_s_RsuA/RluB/E/F_cat"/>
</dbReference>
<dbReference type="InterPro" id="IPR050343">
    <property type="entry name" value="RsuA_PseudoU_synthase"/>
</dbReference>
<dbReference type="Gene3D" id="3.30.70.580">
    <property type="entry name" value="Pseudouridine synthase I, catalytic domain, N-terminal subdomain"/>
    <property type="match status" value="1"/>
</dbReference>
<dbReference type="GO" id="GO:0120159">
    <property type="term" value="F:rRNA pseudouridine synthase activity"/>
    <property type="evidence" value="ECO:0007669"/>
    <property type="project" value="UniProtKB-ARBA"/>
</dbReference>
<feature type="compositionally biased region" description="Basic and acidic residues" evidence="7">
    <location>
        <begin position="290"/>
        <end position="308"/>
    </location>
</feature>
<dbReference type="GO" id="GO:0003723">
    <property type="term" value="F:RNA binding"/>
    <property type="evidence" value="ECO:0007669"/>
    <property type="project" value="UniProtKB-KW"/>
</dbReference>
<dbReference type="GO" id="GO:0000455">
    <property type="term" value="P:enzyme-directed rRNA pseudouridine synthesis"/>
    <property type="evidence" value="ECO:0007669"/>
    <property type="project" value="UniProtKB-ARBA"/>
</dbReference>
<dbReference type="Gene3D" id="3.30.70.1560">
    <property type="entry name" value="Alpha-L RNA-binding motif"/>
    <property type="match status" value="1"/>
</dbReference>
<dbReference type="PROSITE" id="PS50889">
    <property type="entry name" value="S4"/>
    <property type="match status" value="1"/>
</dbReference>
<dbReference type="AlphaFoldDB" id="A0A8J2YT35"/>
<gene>
    <name evidence="9" type="ORF">GCM10011611_22250</name>
</gene>
<evidence type="ECO:0000256" key="7">
    <source>
        <dbReference type="SAM" id="MobiDB-lite"/>
    </source>
</evidence>
<dbReference type="InterPro" id="IPR000748">
    <property type="entry name" value="PsdUridine_synth_RsuA/RluB/E/F"/>
</dbReference>
<dbReference type="FunFam" id="3.10.290.10:FF:000003">
    <property type="entry name" value="Pseudouridine synthase"/>
    <property type="match status" value="1"/>
</dbReference>
<feature type="domain" description="RNA-binding S4" evidence="8">
    <location>
        <begin position="21"/>
        <end position="79"/>
    </location>
</feature>
<dbReference type="Pfam" id="PF00849">
    <property type="entry name" value="PseudoU_synth_2"/>
    <property type="match status" value="1"/>
</dbReference>
<dbReference type="RefSeq" id="WP_189045624.1">
    <property type="nucleotide sequence ID" value="NZ_BMJQ01000005.1"/>
</dbReference>
<dbReference type="SMART" id="SM00363">
    <property type="entry name" value="S4"/>
    <property type="match status" value="1"/>
</dbReference>
<dbReference type="InterPro" id="IPR020094">
    <property type="entry name" value="TruA/RsuA/RluB/E/F_N"/>
</dbReference>
<dbReference type="EMBL" id="BMJQ01000005">
    <property type="protein sequence ID" value="GGF16023.1"/>
    <property type="molecule type" value="Genomic_DNA"/>
</dbReference>
<dbReference type="InterPro" id="IPR018496">
    <property type="entry name" value="PsdUridine_synth_RsuA/RluB_CS"/>
</dbReference>
<keyword evidence="4 6" id="KW-0413">Isomerase</keyword>
<comment type="catalytic activity">
    <reaction evidence="1">
        <text>a uridine in RNA = a pseudouridine in RNA</text>
        <dbReference type="Rhea" id="RHEA:48348"/>
        <dbReference type="Rhea" id="RHEA-COMP:12068"/>
        <dbReference type="Rhea" id="RHEA-COMP:12069"/>
        <dbReference type="ChEBI" id="CHEBI:65314"/>
        <dbReference type="ChEBI" id="CHEBI:65315"/>
    </reaction>
</comment>
<dbReference type="CDD" id="cd00165">
    <property type="entry name" value="S4"/>
    <property type="match status" value="1"/>
</dbReference>
<evidence type="ECO:0000256" key="4">
    <source>
        <dbReference type="ARBA" id="ARBA00023235"/>
    </source>
</evidence>
<organism evidence="9 10">
    <name type="scientific">Aliidongia dinghuensis</name>
    <dbReference type="NCBI Taxonomy" id="1867774"/>
    <lineage>
        <taxon>Bacteria</taxon>
        <taxon>Pseudomonadati</taxon>
        <taxon>Pseudomonadota</taxon>
        <taxon>Alphaproteobacteria</taxon>
        <taxon>Rhodospirillales</taxon>
        <taxon>Dongiaceae</taxon>
        <taxon>Aliidongia</taxon>
    </lineage>
</organism>
<dbReference type="Pfam" id="PF01479">
    <property type="entry name" value="S4"/>
    <property type="match status" value="1"/>
</dbReference>
<dbReference type="PANTHER" id="PTHR47683">
    <property type="entry name" value="PSEUDOURIDINE SYNTHASE FAMILY PROTEIN-RELATED"/>
    <property type="match status" value="1"/>
</dbReference>
<dbReference type="NCBIfam" id="TIGR00093">
    <property type="entry name" value="pseudouridine synthase"/>
    <property type="match status" value="1"/>
</dbReference>
<accession>A0A8J2YT35</accession>
<name>A0A8J2YT35_9PROT</name>
<reference evidence="9" key="1">
    <citation type="journal article" date="2014" name="Int. J. Syst. Evol. Microbiol.">
        <title>Complete genome sequence of Corynebacterium casei LMG S-19264T (=DSM 44701T), isolated from a smear-ripened cheese.</title>
        <authorList>
            <consortium name="US DOE Joint Genome Institute (JGI-PGF)"/>
            <person name="Walter F."/>
            <person name="Albersmeier A."/>
            <person name="Kalinowski J."/>
            <person name="Ruckert C."/>
        </authorList>
    </citation>
    <scope>NUCLEOTIDE SEQUENCE</scope>
    <source>
        <strain evidence="9">CGMCC 1.15725</strain>
    </source>
</reference>
<evidence type="ECO:0000313" key="9">
    <source>
        <dbReference type="EMBL" id="GGF16023.1"/>
    </source>
</evidence>
<feature type="region of interest" description="Disordered" evidence="7">
    <location>
        <begin position="257"/>
        <end position="346"/>
    </location>
</feature>
<evidence type="ECO:0000256" key="1">
    <source>
        <dbReference type="ARBA" id="ARBA00000073"/>
    </source>
</evidence>
<dbReference type="Proteomes" id="UP000646365">
    <property type="component" value="Unassembled WGS sequence"/>
</dbReference>
<dbReference type="InterPro" id="IPR002942">
    <property type="entry name" value="S4_RNA-bd"/>
</dbReference>
<dbReference type="PROSITE" id="PS01149">
    <property type="entry name" value="PSI_RSU"/>
    <property type="match status" value="1"/>
</dbReference>
<dbReference type="InterPro" id="IPR020103">
    <property type="entry name" value="PsdUridine_synth_cat_dom_sf"/>
</dbReference>
<dbReference type="EC" id="5.4.99.-" evidence="6"/>
<proteinExistence type="inferred from homology"/>
<evidence type="ECO:0000256" key="6">
    <source>
        <dbReference type="RuleBase" id="RU003887"/>
    </source>
</evidence>
<dbReference type="SUPFAM" id="SSF55120">
    <property type="entry name" value="Pseudouridine synthase"/>
    <property type="match status" value="1"/>
</dbReference>
<sequence>MSDDAIEPTEDNGAPAAEKGDRIAKVLARAGLCSRRDAERWIEEGRVAVDGQVLTTPAVVVTPGSIILVDGKPIKEPEPSRLWRYHKPAGLVTSHRDEKGRPTLFESLPPELGRVISVGRLDLNSEGLLLLTNDGELARKLELPATGWVRRYKVRVHGAVDPERFLPLAQGIVIDGVRYGEIKVEFERQKGSNAWVTVALTEGKNREIRRVFEHLGYVVTRLIRLSYGPFQLGLLPRGAIEEVPRRVLRDQLGLGAAKDKGATTRKMLSLKDKPAAEPAKARVRPPKPHRAVEPPPKRGRRAEGRAQGDPHPAAVAKPVGARATRAAGKTESTRKPGGPRGADRRR</sequence>
<dbReference type="SUPFAM" id="SSF55174">
    <property type="entry name" value="Alpha-L RNA-binding motif"/>
    <property type="match status" value="1"/>
</dbReference>
<protein>
    <recommendedName>
        <fullName evidence="6">Pseudouridine synthase</fullName>
        <ecNumber evidence="6">5.4.99.-</ecNumber>
    </recommendedName>
</protein>
<dbReference type="InterPro" id="IPR006145">
    <property type="entry name" value="PsdUridine_synth_RsuA/RluA"/>
</dbReference>
<keyword evidence="3 5" id="KW-0694">RNA-binding</keyword>
<evidence type="ECO:0000256" key="5">
    <source>
        <dbReference type="PROSITE-ProRule" id="PRU00182"/>
    </source>
</evidence>
<keyword evidence="10" id="KW-1185">Reference proteome</keyword>
<reference evidence="9" key="2">
    <citation type="submission" date="2020-09" db="EMBL/GenBank/DDBJ databases">
        <authorList>
            <person name="Sun Q."/>
            <person name="Zhou Y."/>
        </authorList>
    </citation>
    <scope>NUCLEOTIDE SEQUENCE</scope>
    <source>
        <strain evidence="9">CGMCC 1.15725</strain>
    </source>
</reference>
<evidence type="ECO:0000256" key="3">
    <source>
        <dbReference type="ARBA" id="ARBA00022884"/>
    </source>
</evidence>
<evidence type="ECO:0000259" key="8">
    <source>
        <dbReference type="SMART" id="SM00363"/>
    </source>
</evidence>